<reference evidence="4 5" key="1">
    <citation type="submission" date="2020-07" db="EMBL/GenBank/DDBJ databases">
        <title>Description of Limosilactobacillus balticus sp. nov., Limosilactobacillus agrestis sp. nov., Limosilactobacillus albertensis sp. nov., Limosilactobacillus rudii sp. nov., Limosilactobacillus fastidiosus sp. nov., five novel Limosilactobacillus species isolated from the vertebrate gastrointestinal tract, and proposal of 6 subspecies of Limosilactobacillus reuteri adapted to the gastrointestinal tract of specific vertebrate hosts.</title>
        <authorList>
            <person name="Li F."/>
            <person name="Cheng C."/>
            <person name="Zheng J."/>
            <person name="Quevedo R.M."/>
            <person name="Li J."/>
            <person name="Roos S."/>
            <person name="Gaenzle M.G."/>
            <person name="Walter J."/>
        </authorList>
    </citation>
    <scope>NUCLEOTIDE SEQUENCE [LARGE SCALE GENOMIC DNA]</scope>
    <source>
        <strain evidence="4 5">STM2_1</strain>
    </source>
</reference>
<keyword evidence="4" id="KW-0032">Aminotransferase</keyword>
<proteinExistence type="predicted"/>
<comment type="caution">
    <text evidence="4">The sequence shown here is derived from an EMBL/GenBank/DDBJ whole genome shotgun (WGS) entry which is preliminary data.</text>
</comment>
<dbReference type="InterPro" id="IPR015421">
    <property type="entry name" value="PyrdxlP-dep_Trfase_major"/>
</dbReference>
<protein>
    <submittedName>
        <fullName evidence="4">Aminotransferase class I/II-fold pyridoxal phosphate-dependent enzyme</fullName>
    </submittedName>
</protein>
<keyword evidence="5" id="KW-1185">Reference proteome</keyword>
<evidence type="ECO:0000313" key="4">
    <source>
        <dbReference type="EMBL" id="MBB1097460.1"/>
    </source>
</evidence>
<dbReference type="GO" id="GO:0030170">
    <property type="term" value="F:pyridoxal phosphate binding"/>
    <property type="evidence" value="ECO:0007669"/>
    <property type="project" value="InterPro"/>
</dbReference>
<accession>A0A7W3UM98</accession>
<dbReference type="RefSeq" id="WP_182596197.1">
    <property type="nucleotide sequence ID" value="NZ_JACIVA010000046.1"/>
</dbReference>
<comment type="cofactor">
    <cofactor evidence="1">
        <name>pyridoxal 5'-phosphate</name>
        <dbReference type="ChEBI" id="CHEBI:597326"/>
    </cofactor>
</comment>
<feature type="domain" description="Aminotransferase class I/classII large" evidence="3">
    <location>
        <begin position="26"/>
        <end position="346"/>
    </location>
</feature>
<name>A0A7W3UM98_9LACO</name>
<dbReference type="InterPro" id="IPR004839">
    <property type="entry name" value="Aminotransferase_I/II_large"/>
</dbReference>
<dbReference type="CDD" id="cd00609">
    <property type="entry name" value="AAT_like"/>
    <property type="match status" value="1"/>
</dbReference>
<gene>
    <name evidence="4" type="ORF">H5S09_05850</name>
</gene>
<evidence type="ECO:0000256" key="1">
    <source>
        <dbReference type="ARBA" id="ARBA00001933"/>
    </source>
</evidence>
<dbReference type="InterPro" id="IPR015424">
    <property type="entry name" value="PyrdxlP-dep_Trfase"/>
</dbReference>
<dbReference type="GO" id="GO:0008483">
    <property type="term" value="F:transaminase activity"/>
    <property type="evidence" value="ECO:0007669"/>
    <property type="project" value="UniProtKB-KW"/>
</dbReference>
<dbReference type="InterPro" id="IPR015422">
    <property type="entry name" value="PyrdxlP-dep_Trfase_small"/>
</dbReference>
<dbReference type="Gene3D" id="3.40.640.10">
    <property type="entry name" value="Type I PLP-dependent aspartate aminotransferase-like (Major domain)"/>
    <property type="match status" value="1"/>
</dbReference>
<sequence length="362" mass="40861">MSKIHHGGNVEEIAETLGIPVEDVKDFSANINPLGFPSDLWNVLVQSFANIEVYPNPNYPELKKAIAAHLNVDSNDVFVGNGATEILDETIRAEKATDALILAPTFGEYERLLKRIGVNIHHYYLQEAANFAVDIDGMVNLLKQHHEITIICLTTPNNPTGQLIPLKDLRKLTDFCNQHHRLLILDESFIDLTVGNQPSFISELTNKDRVYVVRAATKFFAIPGLRLGYGITKNDKLKTLLKTQENTWSVNGIADVFGQNMFSAKKYIKLTQQWLDVQQPALYTALKNISAITVFPSVTNFFLFRSSDPDLRAKLIKQHILIRQCDDYEGLGPQYYRIAVKGPQDNVLLVNTLKKVLRCDRQ</sequence>
<dbReference type="AlphaFoldDB" id="A0A7W3UM98"/>
<dbReference type="Proteomes" id="UP000517106">
    <property type="component" value="Unassembled WGS sequence"/>
</dbReference>
<organism evidence="4 5">
    <name type="scientific">Limosilactobacillus rudii</name>
    <dbReference type="NCBI Taxonomy" id="2759755"/>
    <lineage>
        <taxon>Bacteria</taxon>
        <taxon>Bacillati</taxon>
        <taxon>Bacillota</taxon>
        <taxon>Bacilli</taxon>
        <taxon>Lactobacillales</taxon>
        <taxon>Lactobacillaceae</taxon>
        <taxon>Limosilactobacillus</taxon>
    </lineage>
</organism>
<evidence type="ECO:0000259" key="3">
    <source>
        <dbReference type="Pfam" id="PF00155"/>
    </source>
</evidence>
<dbReference type="EMBL" id="JACIVA010000046">
    <property type="protein sequence ID" value="MBB1097460.1"/>
    <property type="molecule type" value="Genomic_DNA"/>
</dbReference>
<keyword evidence="4" id="KW-0808">Transferase</keyword>
<evidence type="ECO:0000256" key="2">
    <source>
        <dbReference type="ARBA" id="ARBA00022898"/>
    </source>
</evidence>
<dbReference type="SUPFAM" id="SSF53383">
    <property type="entry name" value="PLP-dependent transferases"/>
    <property type="match status" value="1"/>
</dbReference>
<dbReference type="PANTHER" id="PTHR42885">
    <property type="entry name" value="HISTIDINOL-PHOSPHATE AMINOTRANSFERASE-RELATED"/>
    <property type="match status" value="1"/>
</dbReference>
<dbReference type="Gene3D" id="3.90.1150.10">
    <property type="entry name" value="Aspartate Aminotransferase, domain 1"/>
    <property type="match status" value="1"/>
</dbReference>
<keyword evidence="2" id="KW-0663">Pyridoxal phosphate</keyword>
<dbReference type="PANTHER" id="PTHR42885:SF1">
    <property type="entry name" value="THREONINE-PHOSPHATE DECARBOXYLASE"/>
    <property type="match status" value="1"/>
</dbReference>
<evidence type="ECO:0000313" key="5">
    <source>
        <dbReference type="Proteomes" id="UP000517106"/>
    </source>
</evidence>
<dbReference type="Pfam" id="PF00155">
    <property type="entry name" value="Aminotran_1_2"/>
    <property type="match status" value="1"/>
</dbReference>